<dbReference type="Proteomes" id="UP000790709">
    <property type="component" value="Unassembled WGS sequence"/>
</dbReference>
<protein>
    <submittedName>
        <fullName evidence="1">Uncharacterized protein</fullName>
    </submittedName>
</protein>
<accession>A0ACB8BXE0</accession>
<reference evidence="1" key="1">
    <citation type="journal article" date="2021" name="New Phytol.">
        <title>Evolutionary innovations through gain and loss of genes in the ectomycorrhizal Boletales.</title>
        <authorList>
            <person name="Wu G."/>
            <person name="Miyauchi S."/>
            <person name="Morin E."/>
            <person name="Kuo A."/>
            <person name="Drula E."/>
            <person name="Varga T."/>
            <person name="Kohler A."/>
            <person name="Feng B."/>
            <person name="Cao Y."/>
            <person name="Lipzen A."/>
            <person name="Daum C."/>
            <person name="Hundley H."/>
            <person name="Pangilinan J."/>
            <person name="Johnson J."/>
            <person name="Barry K."/>
            <person name="LaButti K."/>
            <person name="Ng V."/>
            <person name="Ahrendt S."/>
            <person name="Min B."/>
            <person name="Choi I.G."/>
            <person name="Park H."/>
            <person name="Plett J.M."/>
            <person name="Magnuson J."/>
            <person name="Spatafora J.W."/>
            <person name="Nagy L.G."/>
            <person name="Henrissat B."/>
            <person name="Grigoriev I.V."/>
            <person name="Yang Z.L."/>
            <person name="Xu J."/>
            <person name="Martin F.M."/>
        </authorList>
    </citation>
    <scope>NUCLEOTIDE SEQUENCE</scope>
    <source>
        <strain evidence="1">KUC20120723A-06</strain>
    </source>
</reference>
<dbReference type="EMBL" id="MU266343">
    <property type="protein sequence ID" value="KAH7929303.1"/>
    <property type="molecule type" value="Genomic_DNA"/>
</dbReference>
<gene>
    <name evidence="1" type="ORF">BV22DRAFT_1110033</name>
</gene>
<organism evidence="1 2">
    <name type="scientific">Leucogyrophana mollusca</name>
    <dbReference type="NCBI Taxonomy" id="85980"/>
    <lineage>
        <taxon>Eukaryota</taxon>
        <taxon>Fungi</taxon>
        <taxon>Dikarya</taxon>
        <taxon>Basidiomycota</taxon>
        <taxon>Agaricomycotina</taxon>
        <taxon>Agaricomycetes</taxon>
        <taxon>Agaricomycetidae</taxon>
        <taxon>Boletales</taxon>
        <taxon>Boletales incertae sedis</taxon>
        <taxon>Leucogyrophana</taxon>
    </lineage>
</organism>
<sequence>MESIRRRLIEDPSMYPEYYKGGKASQSSGSSSVISISSSTTSSVAMPPTGKPRARPIVISSDEEDENPPPGRPPQVTKPLSPPLTSRPDNFTAATLQKASLKAPPKHAAGVPIHIPSNRDIPVSKPVPSNPLWETFDEPDDRALYDPKTSAAEAEKALRDLVEGTTSEVDDVEIDMTQAVVDGFRDGITLLPHQVLGRAWMRERETGKKTGGILADDMGLGKTIQTLTRIVEGKPRKSDKADGWAGSTLVVCPVSLVSQWASEIQKMATNVRVVEHHGPGRTTDPTQLMRAHVVVTSYSIVSSEYGAYAPEARDESKSKSKAKKASAKNSDEDFLDDSDDDSAFARSLSKKKATSRTKAKDALFRVKWFRIVLDEAHNIKNKSTKASIACCELEGKYRWCLTGTPMQNTVDELYSLIKFLRIRPLNDWQTFNEQISKPVKSGRSVRAMKRLQVVLKSIMLRRRKDHVLNGKPILQLPERIVKIVQCEFDKDEQAFYSALEGRMSNELDKLVNSNEAGKHYTHVLLLLLRLRQACNHPSLISKDYRIDSVAAESRPAKNDDADEDADELAALFGQMGVSGRKCQVCQTDLNSYNTDEDSENHCKDCAILAAKARRKSLAAGAKDLPPDSAKIRKIMELLQDIDERSDGTEKTIIFSQFTSMLDLIEPFLSAEGVKYVRYDGSMTKDKREASLEKIRTSKSTRCILISFKAGSTGLNLTACNNVILVDMWWNPALEDQAFDRAHRFGQTRDVNIFKLTIEKTVEERILDLQEKKRALAAAALSGDKLKNMKLGMDDLLALFRHGGHDDDEEE</sequence>
<evidence type="ECO:0000313" key="2">
    <source>
        <dbReference type="Proteomes" id="UP000790709"/>
    </source>
</evidence>
<comment type="caution">
    <text evidence="1">The sequence shown here is derived from an EMBL/GenBank/DDBJ whole genome shotgun (WGS) entry which is preliminary data.</text>
</comment>
<keyword evidence="2" id="KW-1185">Reference proteome</keyword>
<proteinExistence type="predicted"/>
<evidence type="ECO:0000313" key="1">
    <source>
        <dbReference type="EMBL" id="KAH7929303.1"/>
    </source>
</evidence>
<name>A0ACB8BXE0_9AGAM</name>